<gene>
    <name evidence="1" type="ORF">F5891DRAFT_1203158</name>
</gene>
<keyword evidence="2" id="KW-1185">Reference proteome</keyword>
<evidence type="ECO:0000313" key="1">
    <source>
        <dbReference type="EMBL" id="KAG1883881.1"/>
    </source>
</evidence>
<dbReference type="GeneID" id="64663251"/>
<evidence type="ECO:0000313" key="2">
    <source>
        <dbReference type="Proteomes" id="UP001195769"/>
    </source>
</evidence>
<dbReference type="Proteomes" id="UP001195769">
    <property type="component" value="Unassembled WGS sequence"/>
</dbReference>
<protein>
    <submittedName>
        <fullName evidence="1">Uncharacterized protein</fullName>
    </submittedName>
</protein>
<dbReference type="RefSeq" id="XP_041216203.1">
    <property type="nucleotide sequence ID" value="XM_041368953.1"/>
</dbReference>
<dbReference type="EMBL" id="JABBWK010000471">
    <property type="protein sequence ID" value="KAG1883881.1"/>
    <property type="molecule type" value="Genomic_DNA"/>
</dbReference>
<proteinExistence type="predicted"/>
<name>A0AAD4DMR4_9AGAM</name>
<reference evidence="1" key="1">
    <citation type="journal article" date="2020" name="New Phytol.">
        <title>Comparative genomics reveals dynamic genome evolution in host specialist ectomycorrhizal fungi.</title>
        <authorList>
            <person name="Lofgren L.A."/>
            <person name="Nguyen N.H."/>
            <person name="Vilgalys R."/>
            <person name="Ruytinx J."/>
            <person name="Liao H.L."/>
            <person name="Branco S."/>
            <person name="Kuo A."/>
            <person name="LaButti K."/>
            <person name="Lipzen A."/>
            <person name="Andreopoulos W."/>
            <person name="Pangilinan J."/>
            <person name="Riley R."/>
            <person name="Hundley H."/>
            <person name="Na H."/>
            <person name="Barry K."/>
            <person name="Grigoriev I.V."/>
            <person name="Stajich J.E."/>
            <person name="Kennedy P.G."/>
        </authorList>
    </citation>
    <scope>NUCLEOTIDE SEQUENCE</scope>
    <source>
        <strain evidence="1">FC203</strain>
    </source>
</reference>
<sequence length="125" mass="14316">MQERSAISEIVRDLFMDVARNQLVLSCGYKDWNEWDERMGATVQRSQSEDPDVAIWKAMENEASSKIQRHDSGNISEAWKIVAKQRWTLLHLIKHANTYPRSNIVTHSPTQDAILQAIGDEFGTC</sequence>
<organism evidence="1 2">
    <name type="scientific">Suillus fuscotomentosus</name>
    <dbReference type="NCBI Taxonomy" id="1912939"/>
    <lineage>
        <taxon>Eukaryota</taxon>
        <taxon>Fungi</taxon>
        <taxon>Dikarya</taxon>
        <taxon>Basidiomycota</taxon>
        <taxon>Agaricomycotina</taxon>
        <taxon>Agaricomycetes</taxon>
        <taxon>Agaricomycetidae</taxon>
        <taxon>Boletales</taxon>
        <taxon>Suillineae</taxon>
        <taxon>Suillaceae</taxon>
        <taxon>Suillus</taxon>
    </lineage>
</organism>
<comment type="caution">
    <text evidence="1">The sequence shown here is derived from an EMBL/GenBank/DDBJ whole genome shotgun (WGS) entry which is preliminary data.</text>
</comment>
<dbReference type="AlphaFoldDB" id="A0AAD4DMR4"/>
<accession>A0AAD4DMR4</accession>